<evidence type="ECO:0000259" key="1">
    <source>
        <dbReference type="Pfam" id="PF18505"/>
    </source>
</evidence>
<protein>
    <recommendedName>
        <fullName evidence="1">DUF5619 domain-containing protein</fullName>
    </recommendedName>
</protein>
<dbReference type="OrthoDB" id="8561645at2"/>
<name>A0A512LCA7_9PROT</name>
<dbReference type="Gene3D" id="3.30.1490.340">
    <property type="match status" value="1"/>
</dbReference>
<dbReference type="InterPro" id="IPR041145">
    <property type="entry name" value="DUF5619"/>
</dbReference>
<sequence length="138" mass="15505">MKEVQINYSGMNLDYKMASELAASLATKELDLSEPVMVAWHDKKTSRMSPAIEGGDINTRWHDYGESHGGKLVVDINGEYDFIFADSSAFEPYGPSPYINLYDKRGNEFLCQINALRDPHNPNKEACVPLDEVISKMT</sequence>
<evidence type="ECO:0000313" key="3">
    <source>
        <dbReference type="Proteomes" id="UP000321337"/>
    </source>
</evidence>
<dbReference type="AlphaFoldDB" id="A0A512LCA7"/>
<dbReference type="Proteomes" id="UP000321337">
    <property type="component" value="Unassembled WGS sequence"/>
</dbReference>
<reference evidence="2 3" key="1">
    <citation type="submission" date="2019-07" db="EMBL/GenBank/DDBJ databases">
        <title>Whole genome shotgun sequence of Thiobacillus plumbophilus NBRC 107929.</title>
        <authorList>
            <person name="Hosoyama A."/>
            <person name="Uohara A."/>
            <person name="Ohji S."/>
            <person name="Ichikawa N."/>
        </authorList>
    </citation>
    <scope>NUCLEOTIDE SEQUENCE [LARGE SCALE GENOMIC DNA]</scope>
    <source>
        <strain evidence="2 3">NBRC 107929</strain>
    </source>
</reference>
<comment type="caution">
    <text evidence="2">The sequence shown here is derived from an EMBL/GenBank/DDBJ whole genome shotgun (WGS) entry which is preliminary data.</text>
</comment>
<dbReference type="RefSeq" id="WP_147075051.1">
    <property type="nucleotide sequence ID" value="NZ_AP021884.1"/>
</dbReference>
<evidence type="ECO:0000313" key="2">
    <source>
        <dbReference type="EMBL" id="GEP32116.1"/>
    </source>
</evidence>
<dbReference type="Pfam" id="PF18505">
    <property type="entry name" value="DUF5619"/>
    <property type="match status" value="1"/>
</dbReference>
<proteinExistence type="predicted"/>
<dbReference type="EMBL" id="BKAD01000049">
    <property type="protein sequence ID" value="GEP32116.1"/>
    <property type="molecule type" value="Genomic_DNA"/>
</dbReference>
<gene>
    <name evidence="2" type="ORF">TPL01_32540</name>
</gene>
<feature type="domain" description="DUF5619" evidence="1">
    <location>
        <begin position="1"/>
        <end position="84"/>
    </location>
</feature>
<accession>A0A512LCA7</accession>
<organism evidence="2 3">
    <name type="scientific">Sulfuriferula plumbiphila</name>
    <dbReference type="NCBI Taxonomy" id="171865"/>
    <lineage>
        <taxon>Bacteria</taxon>
        <taxon>Pseudomonadati</taxon>
        <taxon>Pseudomonadota</taxon>
        <taxon>Betaproteobacteria</taxon>
        <taxon>Nitrosomonadales</taxon>
        <taxon>Sulfuricellaceae</taxon>
        <taxon>Sulfuriferula</taxon>
    </lineage>
</organism>
<keyword evidence="3" id="KW-1185">Reference proteome</keyword>